<feature type="signal peptide" evidence="1">
    <location>
        <begin position="1"/>
        <end position="16"/>
    </location>
</feature>
<proteinExistence type="predicted"/>
<evidence type="ECO:0000256" key="1">
    <source>
        <dbReference type="SAM" id="SignalP"/>
    </source>
</evidence>
<dbReference type="Proteomes" id="UP000809789">
    <property type="component" value="Unassembled WGS sequence"/>
</dbReference>
<evidence type="ECO:0000313" key="3">
    <source>
        <dbReference type="Proteomes" id="UP000809789"/>
    </source>
</evidence>
<protein>
    <submittedName>
        <fullName evidence="2">Uncharacterized protein</fullName>
    </submittedName>
</protein>
<name>A0A8K0L2C0_9PEZI</name>
<sequence>MRASHLLPFMLGPVFAANPESYSSSMSTPMSGTLCACSQLSSQLPQAYLTPNSTAYTSENLRLWDRRCNKTPSCIFKSPAQLFRINQWHHTIATDGDRLAQIYREWRDSLADLKDVEGLMASFVVNHAPKSAARVALRNGVGNVWGLPDDVSRILWQFSTGWQRPEDDQRVQKWSKSLIECLHRENKKMGLATEYLYAGDASVDIEVDDAALLLLPRRGRRRSALWVVRAPCPTMTTPW</sequence>
<comment type="caution">
    <text evidence="2">The sequence shown here is derived from an EMBL/GenBank/DDBJ whole genome shotgun (WGS) entry which is preliminary data.</text>
</comment>
<organism evidence="2 3">
    <name type="scientific">Elsinoe batatas</name>
    <dbReference type="NCBI Taxonomy" id="2601811"/>
    <lineage>
        <taxon>Eukaryota</taxon>
        <taxon>Fungi</taxon>
        <taxon>Dikarya</taxon>
        <taxon>Ascomycota</taxon>
        <taxon>Pezizomycotina</taxon>
        <taxon>Dothideomycetes</taxon>
        <taxon>Dothideomycetidae</taxon>
        <taxon>Myriangiales</taxon>
        <taxon>Elsinoaceae</taxon>
        <taxon>Elsinoe</taxon>
    </lineage>
</organism>
<dbReference type="AlphaFoldDB" id="A0A8K0L2C0"/>
<reference evidence="2" key="1">
    <citation type="submission" date="2021-07" db="EMBL/GenBank/DDBJ databases">
        <title>Elsinoe batatas strain:CRI-CJ2 Genome sequencing and assembly.</title>
        <authorList>
            <person name="Huang L."/>
        </authorList>
    </citation>
    <scope>NUCLEOTIDE SEQUENCE</scope>
    <source>
        <strain evidence="2">CRI-CJ2</strain>
    </source>
</reference>
<keyword evidence="1" id="KW-0732">Signal</keyword>
<gene>
    <name evidence="2" type="ORF">KVT40_005321</name>
</gene>
<dbReference type="EMBL" id="JAESVG020000006">
    <property type="protein sequence ID" value="KAG8626376.1"/>
    <property type="molecule type" value="Genomic_DNA"/>
</dbReference>
<keyword evidence="3" id="KW-1185">Reference proteome</keyword>
<dbReference type="OrthoDB" id="2151789at2759"/>
<feature type="chain" id="PRO_5035426833" evidence="1">
    <location>
        <begin position="17"/>
        <end position="239"/>
    </location>
</feature>
<accession>A0A8K0L2C0</accession>
<evidence type="ECO:0000313" key="2">
    <source>
        <dbReference type="EMBL" id="KAG8626376.1"/>
    </source>
</evidence>